<dbReference type="GO" id="GO:0009982">
    <property type="term" value="F:pseudouridine synthase activity"/>
    <property type="evidence" value="ECO:0007669"/>
    <property type="project" value="InterPro"/>
</dbReference>
<dbReference type="Proteomes" id="UP000516117">
    <property type="component" value="Chromosome"/>
</dbReference>
<dbReference type="SUPFAM" id="SSF55120">
    <property type="entry name" value="Pseudouridine synthase"/>
    <property type="match status" value="1"/>
</dbReference>
<name>A0A7H0H8Z6_9ACTN</name>
<dbReference type="RefSeq" id="WP_187722111.1">
    <property type="nucleotide sequence ID" value="NZ_BAABBL010000003.1"/>
</dbReference>
<dbReference type="GO" id="GO:0000455">
    <property type="term" value="P:enzyme-directed rRNA pseudouridine synthesis"/>
    <property type="evidence" value="ECO:0007669"/>
    <property type="project" value="TreeGrafter"/>
</dbReference>
<dbReference type="Gene3D" id="3.30.2350.10">
    <property type="entry name" value="Pseudouridine synthase"/>
    <property type="match status" value="1"/>
</dbReference>
<dbReference type="NCBIfam" id="TIGR00005">
    <property type="entry name" value="rluA_subfam"/>
    <property type="match status" value="1"/>
</dbReference>
<feature type="domain" description="Pseudouridine synthase RsuA/RluA-like" evidence="7">
    <location>
        <begin position="88"/>
        <end position="242"/>
    </location>
</feature>
<evidence type="ECO:0000256" key="6">
    <source>
        <dbReference type="RuleBase" id="RU362028"/>
    </source>
</evidence>
<dbReference type="Gene3D" id="3.10.290.10">
    <property type="entry name" value="RNA-binding S4 domain"/>
    <property type="match status" value="1"/>
</dbReference>
<dbReference type="PROSITE" id="PS01129">
    <property type="entry name" value="PSI_RLU"/>
    <property type="match status" value="1"/>
</dbReference>
<dbReference type="InterPro" id="IPR050188">
    <property type="entry name" value="RluA_PseudoU_synthase"/>
</dbReference>
<comment type="catalytic activity">
    <reaction evidence="1 6">
        <text>a uridine in RNA = a pseudouridine in RNA</text>
        <dbReference type="Rhea" id="RHEA:48348"/>
        <dbReference type="Rhea" id="RHEA-COMP:12068"/>
        <dbReference type="Rhea" id="RHEA-COMP:12069"/>
        <dbReference type="ChEBI" id="CHEBI:65314"/>
        <dbReference type="ChEBI" id="CHEBI:65315"/>
    </reaction>
</comment>
<evidence type="ECO:0000256" key="5">
    <source>
        <dbReference type="PROSITE-ProRule" id="PRU00182"/>
    </source>
</evidence>
<dbReference type="CDD" id="cd02869">
    <property type="entry name" value="PseudoU_synth_RluA_like"/>
    <property type="match status" value="1"/>
</dbReference>
<reference evidence="8 9" key="1">
    <citation type="submission" date="2020-08" db="EMBL/GenBank/DDBJ databases">
        <title>Genome sequence of Tessaracoccus defluvii JCM 17540T.</title>
        <authorList>
            <person name="Hyun D.-W."/>
            <person name="Bae J.-W."/>
        </authorList>
    </citation>
    <scope>NUCLEOTIDE SEQUENCE [LARGE SCALE GENOMIC DNA]</scope>
    <source>
        <strain evidence="8 9">JCM 17540</strain>
    </source>
</reference>
<evidence type="ECO:0000256" key="2">
    <source>
        <dbReference type="ARBA" id="ARBA00010876"/>
    </source>
</evidence>
<evidence type="ECO:0000259" key="7">
    <source>
        <dbReference type="Pfam" id="PF00849"/>
    </source>
</evidence>
<dbReference type="Pfam" id="PF00849">
    <property type="entry name" value="PseudoU_synth_2"/>
    <property type="match status" value="1"/>
</dbReference>
<dbReference type="GO" id="GO:0003723">
    <property type="term" value="F:RNA binding"/>
    <property type="evidence" value="ECO:0007669"/>
    <property type="project" value="UniProtKB-KW"/>
</dbReference>
<dbReference type="PROSITE" id="PS50889">
    <property type="entry name" value="S4"/>
    <property type="match status" value="1"/>
</dbReference>
<dbReference type="EMBL" id="CP060789">
    <property type="protein sequence ID" value="QNP57012.1"/>
    <property type="molecule type" value="Genomic_DNA"/>
</dbReference>
<keyword evidence="5" id="KW-0694">RNA-binding</keyword>
<dbReference type="InterPro" id="IPR006224">
    <property type="entry name" value="PsdUridine_synth_RluA-like_CS"/>
</dbReference>
<dbReference type="InterPro" id="IPR020103">
    <property type="entry name" value="PsdUridine_synth_cat_dom_sf"/>
</dbReference>
<comment type="function">
    <text evidence="6">Responsible for synthesis of pseudouridine from uracil.</text>
</comment>
<proteinExistence type="inferred from homology"/>
<dbReference type="InterPro" id="IPR006145">
    <property type="entry name" value="PsdUridine_synth_RsuA/RluA"/>
</dbReference>
<dbReference type="SUPFAM" id="SSF55174">
    <property type="entry name" value="Alpha-L RNA-binding motif"/>
    <property type="match status" value="1"/>
</dbReference>
<evidence type="ECO:0000256" key="3">
    <source>
        <dbReference type="ARBA" id="ARBA00023235"/>
    </source>
</evidence>
<sequence>MSLFIVPDGLAGERVDAVAARISGYSRSRIELLIDAGSVSLGGTVVGKGSQRVTGGELLELHEEPASTSPVVEPHLADGVRIVHEDRDIVVVDKPVGVAAHPSLGWDGPSVVEHLAAAGVAVATSGAAERQGIVQRLDVGTSGLMVVAKSEVAYSVLKQAFRDRAVDKTYHALVQGHPDPFVGTIEAPIGRHPGSEWKMAIVDGGRHSVTHYETIEAHRAATLLRIHLETGRTHQIRVHMAAIGHPCVGDPLYGSDPRLGERLGLVRQWLHAVELGFLHPASGERVVFTSPYPDDLAQALELVRQG</sequence>
<gene>
    <name evidence="8" type="ORF">H9L22_06760</name>
</gene>
<evidence type="ECO:0000313" key="9">
    <source>
        <dbReference type="Proteomes" id="UP000516117"/>
    </source>
</evidence>
<evidence type="ECO:0000256" key="4">
    <source>
        <dbReference type="PIRSR" id="PIRSR606225-1"/>
    </source>
</evidence>
<dbReference type="AlphaFoldDB" id="A0A7H0H8Z6"/>
<dbReference type="InterPro" id="IPR036986">
    <property type="entry name" value="S4_RNA-bd_sf"/>
</dbReference>
<dbReference type="PANTHER" id="PTHR21600:SF44">
    <property type="entry name" value="RIBOSOMAL LARGE SUBUNIT PSEUDOURIDINE SYNTHASE D"/>
    <property type="match status" value="1"/>
</dbReference>
<dbReference type="InterPro" id="IPR006225">
    <property type="entry name" value="PsdUridine_synth_RluC/D"/>
</dbReference>
<dbReference type="PANTHER" id="PTHR21600">
    <property type="entry name" value="MITOCHONDRIAL RNA PSEUDOURIDINE SYNTHASE"/>
    <property type="match status" value="1"/>
</dbReference>
<feature type="active site" evidence="4">
    <location>
        <position position="138"/>
    </location>
</feature>
<comment type="similarity">
    <text evidence="2 6">Belongs to the pseudouridine synthase RluA family.</text>
</comment>
<protein>
    <recommendedName>
        <fullName evidence="6">Pseudouridine synthase</fullName>
        <ecNumber evidence="6">5.4.99.-</ecNumber>
    </recommendedName>
</protein>
<organism evidence="8 9">
    <name type="scientific">Tessaracoccus defluvii</name>
    <dbReference type="NCBI Taxonomy" id="1285901"/>
    <lineage>
        <taxon>Bacteria</taxon>
        <taxon>Bacillati</taxon>
        <taxon>Actinomycetota</taxon>
        <taxon>Actinomycetes</taxon>
        <taxon>Propionibacteriales</taxon>
        <taxon>Propionibacteriaceae</taxon>
        <taxon>Tessaracoccus</taxon>
    </lineage>
</organism>
<accession>A0A7H0H8Z6</accession>
<evidence type="ECO:0000256" key="1">
    <source>
        <dbReference type="ARBA" id="ARBA00000073"/>
    </source>
</evidence>
<dbReference type="GO" id="GO:0140098">
    <property type="term" value="F:catalytic activity, acting on RNA"/>
    <property type="evidence" value="ECO:0007669"/>
    <property type="project" value="UniProtKB-ARBA"/>
</dbReference>
<keyword evidence="9" id="KW-1185">Reference proteome</keyword>
<dbReference type="EC" id="5.4.99.-" evidence="6"/>
<evidence type="ECO:0000313" key="8">
    <source>
        <dbReference type="EMBL" id="QNP57012.1"/>
    </source>
</evidence>
<keyword evidence="3 6" id="KW-0413">Isomerase</keyword>
<dbReference type="KEGG" id="tdf:H9L22_06760"/>